<dbReference type="InterPro" id="IPR009093">
    <property type="entry name" value="P22_tailspike_N"/>
</dbReference>
<evidence type="ECO:0000313" key="2">
    <source>
        <dbReference type="EMBL" id="NDL80116.1"/>
    </source>
</evidence>
<feature type="domain" description="Bacteriophage P22 tailspike N-terminal" evidence="1">
    <location>
        <begin position="1"/>
        <end position="113"/>
    </location>
</feature>
<accession>A0A6D0XQC0</accession>
<protein>
    <submittedName>
        <fullName evidence="2">Phage tail protein</fullName>
    </submittedName>
</protein>
<gene>
    <name evidence="2" type="ORF">GXK51_15705</name>
</gene>
<evidence type="ECO:0000259" key="1">
    <source>
        <dbReference type="Pfam" id="PF09008"/>
    </source>
</evidence>
<reference evidence="2" key="1">
    <citation type="submission" date="2020-01" db="EMBL/GenBank/DDBJ databases">
        <title>Draft Genome Sequences of Shiga Toxin-Producing Escherichia coli from Food and Clinical samples.</title>
        <authorList>
            <person name="Alotaibi K."/>
            <person name="Han J."/>
            <person name="Kim M."/>
            <person name="Khan A."/>
        </authorList>
    </citation>
    <scope>NUCLEOTIDE SEQUENCE</scope>
    <source>
        <strain evidence="2">EC872416</strain>
    </source>
</reference>
<dbReference type="SUPFAM" id="SSF51327">
    <property type="entry name" value="Head-binding domain of phage P22 tailspike protein"/>
    <property type="match status" value="1"/>
</dbReference>
<sequence>MTDITANVIVSMPSQLFTMARSFKAVANGKIYIGKIDTDPVNPENQIQVYVENEDGSHVPVSQPIIINAAGYPVYNGQIAKFVTVQGHSMAVYDAYGSQQFYFPNVLKYDPDQFSQRMENVPDIHTLMSEPAGNHTLNVIGYVPGTNFGGGQFYWDASMPKSQHNGITIFSPTVPWDGSYAELAAFLAGTGESDGGGSGCWIRSNCVLDGIHTVWAGHDINGVHDSTESVNACISKFGGVRAIRFSAGEIKFNYQISQQYHDSAGVIRKTAIVINGKNNLFVYADNDVNINTDGNGEAERVCFGLFNCKNFKFNGIKLNQSCTNFSTGPSDTTFTPQENWFGFALEGSSGSINDIDVLAARIFVMADADGDGAIPNEDITLSNVRTDLVTNYTFFTKNLNGIAKMIDCQTYRTGRKWHTFGEDFACSARTKYLIAERNHFISPISIQSRITPWGVTGGAVISNNIKTGQGIFVEIGGESNGVAAQNVVIDSNISIGDQNEDGTFSSHILIIWNGSNDYSTSFNGIKITKNTFKGGGYAINDYAETQMSAYCYGLVIENNQFDRTDAVKVTMPTWRKSIYRGNKSYFVHGNTGCEIGGYAPIISDNDFDSTYLVSTSGVRIDEPVIENNEFSNTLNSPVNQLIDWPSFAGMIYRGNRYTFLIKKFRDNADMVSCGWRFADVSAGIDTAPTTTYPGKVLINIGDMIHNAGTPASGTNWAWYGLGNGTYGNLNIA</sequence>
<proteinExistence type="predicted"/>
<dbReference type="InterPro" id="IPR036730">
    <property type="entry name" value="P22_tailspike_N_sf"/>
</dbReference>
<organism evidence="2">
    <name type="scientific">Escherichia coli</name>
    <dbReference type="NCBI Taxonomy" id="562"/>
    <lineage>
        <taxon>Bacteria</taxon>
        <taxon>Pseudomonadati</taxon>
        <taxon>Pseudomonadota</taxon>
        <taxon>Gammaproteobacteria</taxon>
        <taxon>Enterobacterales</taxon>
        <taxon>Enterobacteriaceae</taxon>
        <taxon>Escherichia</taxon>
    </lineage>
</organism>
<dbReference type="RefSeq" id="WP_062873157.1">
    <property type="nucleotide sequence ID" value="NZ_JAAECA010000075.1"/>
</dbReference>
<dbReference type="Pfam" id="PF09008">
    <property type="entry name" value="Head_binding"/>
    <property type="match status" value="1"/>
</dbReference>
<dbReference type="FunFam" id="2.170.14.10:FF:000001">
    <property type="entry name" value="Tail spike protein"/>
    <property type="match status" value="1"/>
</dbReference>
<dbReference type="EMBL" id="JAAECA010000075">
    <property type="protein sequence ID" value="NDL80116.1"/>
    <property type="molecule type" value="Genomic_DNA"/>
</dbReference>
<dbReference type="AlphaFoldDB" id="A0A6D0XQC0"/>
<comment type="caution">
    <text evidence="2">The sequence shown here is derived from an EMBL/GenBank/DDBJ whole genome shotgun (WGS) entry which is preliminary data.</text>
</comment>
<dbReference type="Gene3D" id="2.170.14.10">
    <property type="entry name" value="Phage P22 tailspike-like, N-terminal domain"/>
    <property type="match status" value="1"/>
</dbReference>
<name>A0A6D0XQC0_ECOLX</name>